<keyword evidence="2" id="KW-1185">Reference proteome</keyword>
<accession>A0ABV5TDS6</accession>
<dbReference type="EMBL" id="JBHMBS010000004">
    <property type="protein sequence ID" value="MFB9675858.1"/>
    <property type="molecule type" value="Genomic_DNA"/>
</dbReference>
<organism evidence="1 2">
    <name type="scientific">Streptosporangium vulgare</name>
    <dbReference type="NCBI Taxonomy" id="46190"/>
    <lineage>
        <taxon>Bacteria</taxon>
        <taxon>Bacillati</taxon>
        <taxon>Actinomycetota</taxon>
        <taxon>Actinomycetes</taxon>
        <taxon>Streptosporangiales</taxon>
        <taxon>Streptosporangiaceae</taxon>
        <taxon>Streptosporangium</taxon>
    </lineage>
</organism>
<reference evidence="1 2" key="1">
    <citation type="submission" date="2024-09" db="EMBL/GenBank/DDBJ databases">
        <authorList>
            <person name="Sun Q."/>
            <person name="Mori K."/>
        </authorList>
    </citation>
    <scope>NUCLEOTIDE SEQUENCE [LARGE SCALE GENOMIC DNA]</scope>
    <source>
        <strain evidence="1 2">JCM 3028</strain>
    </source>
</reference>
<keyword evidence="1" id="KW-0808">Transferase</keyword>
<dbReference type="Pfam" id="PF13489">
    <property type="entry name" value="Methyltransf_23"/>
    <property type="match status" value="1"/>
</dbReference>
<dbReference type="InterPro" id="IPR029063">
    <property type="entry name" value="SAM-dependent_MTases_sf"/>
</dbReference>
<dbReference type="SUPFAM" id="SSF53335">
    <property type="entry name" value="S-adenosyl-L-methionine-dependent methyltransferases"/>
    <property type="match status" value="1"/>
</dbReference>
<proteinExistence type="predicted"/>
<evidence type="ECO:0000313" key="1">
    <source>
        <dbReference type="EMBL" id="MFB9675858.1"/>
    </source>
</evidence>
<dbReference type="GO" id="GO:0032259">
    <property type="term" value="P:methylation"/>
    <property type="evidence" value="ECO:0007669"/>
    <property type="project" value="UniProtKB-KW"/>
</dbReference>
<dbReference type="GO" id="GO:0008168">
    <property type="term" value="F:methyltransferase activity"/>
    <property type="evidence" value="ECO:0007669"/>
    <property type="project" value="UniProtKB-KW"/>
</dbReference>
<dbReference type="Proteomes" id="UP001589610">
    <property type="component" value="Unassembled WGS sequence"/>
</dbReference>
<evidence type="ECO:0000313" key="2">
    <source>
        <dbReference type="Proteomes" id="UP001589610"/>
    </source>
</evidence>
<sequence length="234" mass="25990">MIDERKQIPLARLLDDEALERSSVVANRVMNRERGLTGSNGYGRELGIDVLEVLRERMRAGRRVRWLDLCCGSARALFEASRHLGEEAEIVGVDLVDFFAGPSRPPRLRLVAASITGWEPEEPFDLITCVHGLHYVGDKLGVLSRAAGWLAEDGLLVGNLDTRSVLVDDGVPAGRRLASALREAGLDYDPRRRRITCRGRRVVELPYRYLGSDDRAGPNYTGQPAVDSYYANDS</sequence>
<dbReference type="CDD" id="cd02440">
    <property type="entry name" value="AdoMet_MTases"/>
    <property type="match status" value="1"/>
</dbReference>
<dbReference type="RefSeq" id="WP_344745413.1">
    <property type="nucleotide sequence ID" value="NZ_BAAAWW010000064.1"/>
</dbReference>
<keyword evidence="1" id="KW-0489">Methyltransferase</keyword>
<protein>
    <submittedName>
        <fullName evidence="1">Class I SAM-dependent methyltransferase</fullName>
    </submittedName>
</protein>
<gene>
    <name evidence="1" type="ORF">ACFFRH_10200</name>
</gene>
<name>A0ABV5TDS6_9ACTN</name>
<comment type="caution">
    <text evidence="1">The sequence shown here is derived from an EMBL/GenBank/DDBJ whole genome shotgun (WGS) entry which is preliminary data.</text>
</comment>
<dbReference type="Gene3D" id="3.40.50.150">
    <property type="entry name" value="Vaccinia Virus protein VP39"/>
    <property type="match status" value="1"/>
</dbReference>